<dbReference type="GO" id="GO:0043565">
    <property type="term" value="F:sequence-specific DNA binding"/>
    <property type="evidence" value="ECO:0007669"/>
    <property type="project" value="InterPro"/>
</dbReference>
<dbReference type="AlphaFoldDB" id="A0AAW9RTD5"/>
<dbReference type="Pfam" id="PF12833">
    <property type="entry name" value="HTH_18"/>
    <property type="match status" value="1"/>
</dbReference>
<keyword evidence="2" id="KW-0238">DNA-binding</keyword>
<dbReference type="PANTHER" id="PTHR43280:SF28">
    <property type="entry name" value="HTH-TYPE TRANSCRIPTIONAL ACTIVATOR RHAS"/>
    <property type="match status" value="1"/>
</dbReference>
<dbReference type="Gene3D" id="1.10.10.60">
    <property type="entry name" value="Homeodomain-like"/>
    <property type="match status" value="2"/>
</dbReference>
<sequence length="291" mass="34093">MNPALSDHIIKVEVKNIGLSKFDNDYSCQTLISPISRIYLITQGDGWVQIADEKIILAPGHLYLIPSFTSCSYFFNKNLEHYYIHFRAELMSGLNVYSLFNTIRQLKASKLDWSLCERLLELNPNLQLPSIDPKIYQTKEWLSKPNKNQTLSHIFESRAIVEQLLCKFIKPRVNANYYDLMRYNLNPVLLYIQNHLSEPILVHNLAKMIHLSPDHFSRIFKKIVGYSPGDFIIFKRLEKAKLLLLTTDKPIKNIIEESGFKSLAHFSRLFKSHTLLTPSQYRKMRGDRWFR</sequence>
<keyword evidence="1" id="KW-0805">Transcription regulation</keyword>
<dbReference type="Pfam" id="PF02311">
    <property type="entry name" value="AraC_binding"/>
    <property type="match status" value="1"/>
</dbReference>
<name>A0AAW9RTD5_9BACT</name>
<dbReference type="InterPro" id="IPR018060">
    <property type="entry name" value="HTH_AraC"/>
</dbReference>
<dbReference type="RefSeq" id="WP_346819666.1">
    <property type="nucleotide sequence ID" value="NZ_JBDKWZ010000001.1"/>
</dbReference>
<evidence type="ECO:0000259" key="4">
    <source>
        <dbReference type="PROSITE" id="PS01124"/>
    </source>
</evidence>
<dbReference type="EMBL" id="JBDKWZ010000001">
    <property type="protein sequence ID" value="MEN7546887.1"/>
    <property type="molecule type" value="Genomic_DNA"/>
</dbReference>
<dbReference type="SUPFAM" id="SSF51215">
    <property type="entry name" value="Regulatory protein AraC"/>
    <property type="match status" value="1"/>
</dbReference>
<dbReference type="PROSITE" id="PS01124">
    <property type="entry name" value="HTH_ARAC_FAMILY_2"/>
    <property type="match status" value="1"/>
</dbReference>
<protein>
    <submittedName>
        <fullName evidence="5">AraC family transcriptional regulator</fullName>
    </submittedName>
</protein>
<keyword evidence="6" id="KW-1185">Reference proteome</keyword>
<reference evidence="5 6" key="1">
    <citation type="submission" date="2024-04" db="EMBL/GenBank/DDBJ databases">
        <title>Novel genus in family Flammeovirgaceae.</title>
        <authorList>
            <person name="Nguyen T.H."/>
            <person name="Vuong T.Q."/>
            <person name="Le H."/>
            <person name="Kim S.-G."/>
        </authorList>
    </citation>
    <scope>NUCLEOTIDE SEQUENCE [LARGE SCALE GENOMIC DNA]</scope>
    <source>
        <strain evidence="5 6">JCM 23209</strain>
    </source>
</reference>
<dbReference type="Proteomes" id="UP001403385">
    <property type="component" value="Unassembled WGS sequence"/>
</dbReference>
<accession>A0AAW9RTD5</accession>
<feature type="domain" description="HTH araC/xylS-type" evidence="4">
    <location>
        <begin position="186"/>
        <end position="284"/>
    </location>
</feature>
<dbReference type="SUPFAM" id="SSF46689">
    <property type="entry name" value="Homeodomain-like"/>
    <property type="match status" value="2"/>
</dbReference>
<dbReference type="PANTHER" id="PTHR43280">
    <property type="entry name" value="ARAC-FAMILY TRANSCRIPTIONAL REGULATOR"/>
    <property type="match status" value="1"/>
</dbReference>
<evidence type="ECO:0000313" key="6">
    <source>
        <dbReference type="Proteomes" id="UP001403385"/>
    </source>
</evidence>
<keyword evidence="3" id="KW-0804">Transcription</keyword>
<evidence type="ECO:0000256" key="2">
    <source>
        <dbReference type="ARBA" id="ARBA00023125"/>
    </source>
</evidence>
<evidence type="ECO:0000313" key="5">
    <source>
        <dbReference type="EMBL" id="MEN7546887.1"/>
    </source>
</evidence>
<comment type="caution">
    <text evidence="5">The sequence shown here is derived from an EMBL/GenBank/DDBJ whole genome shotgun (WGS) entry which is preliminary data.</text>
</comment>
<evidence type="ECO:0000256" key="3">
    <source>
        <dbReference type="ARBA" id="ARBA00023163"/>
    </source>
</evidence>
<proteinExistence type="predicted"/>
<evidence type="ECO:0000256" key="1">
    <source>
        <dbReference type="ARBA" id="ARBA00023015"/>
    </source>
</evidence>
<dbReference type="InterPro" id="IPR009057">
    <property type="entry name" value="Homeodomain-like_sf"/>
</dbReference>
<dbReference type="InterPro" id="IPR003313">
    <property type="entry name" value="AraC-bd"/>
</dbReference>
<dbReference type="GO" id="GO:0003700">
    <property type="term" value="F:DNA-binding transcription factor activity"/>
    <property type="evidence" value="ECO:0007669"/>
    <property type="project" value="InterPro"/>
</dbReference>
<dbReference type="SMART" id="SM00342">
    <property type="entry name" value="HTH_ARAC"/>
    <property type="match status" value="1"/>
</dbReference>
<dbReference type="InterPro" id="IPR037923">
    <property type="entry name" value="HTH-like"/>
</dbReference>
<gene>
    <name evidence="5" type="ORF">AAG747_03135</name>
</gene>
<organism evidence="5 6">
    <name type="scientific">Rapidithrix thailandica</name>
    <dbReference type="NCBI Taxonomy" id="413964"/>
    <lineage>
        <taxon>Bacteria</taxon>
        <taxon>Pseudomonadati</taxon>
        <taxon>Bacteroidota</taxon>
        <taxon>Cytophagia</taxon>
        <taxon>Cytophagales</taxon>
        <taxon>Flammeovirgaceae</taxon>
        <taxon>Rapidithrix</taxon>
    </lineage>
</organism>